<evidence type="ECO:0000256" key="2">
    <source>
        <dbReference type="SAM" id="Phobius"/>
    </source>
</evidence>
<evidence type="ECO:0000313" key="4">
    <source>
        <dbReference type="EMBL" id="MFH0250727.1"/>
    </source>
</evidence>
<keyword evidence="3" id="KW-0732">Signal</keyword>
<keyword evidence="2" id="KW-0472">Membrane</keyword>
<feature type="compositionally biased region" description="Gly residues" evidence="1">
    <location>
        <begin position="51"/>
        <end position="69"/>
    </location>
</feature>
<feature type="transmembrane region" description="Helical" evidence="2">
    <location>
        <begin position="210"/>
        <end position="228"/>
    </location>
</feature>
<dbReference type="Proteomes" id="UP001607069">
    <property type="component" value="Unassembled WGS sequence"/>
</dbReference>
<dbReference type="RefSeq" id="WP_279951067.1">
    <property type="nucleotide sequence ID" value="NZ_BAABEN010000004.1"/>
</dbReference>
<reference evidence="4 5" key="1">
    <citation type="submission" date="2024-10" db="EMBL/GenBank/DDBJ databases">
        <authorList>
            <person name="Cho J.-C."/>
        </authorList>
    </citation>
    <scope>NUCLEOTIDE SEQUENCE [LARGE SCALE GENOMIC DNA]</scope>
    <source>
        <strain evidence="4 5">KCTC29696</strain>
    </source>
</reference>
<evidence type="ECO:0000256" key="3">
    <source>
        <dbReference type="SAM" id="SignalP"/>
    </source>
</evidence>
<keyword evidence="5" id="KW-1185">Reference proteome</keyword>
<dbReference type="EMBL" id="JBIHMK010000095">
    <property type="protein sequence ID" value="MFH0250727.1"/>
    <property type="molecule type" value="Genomic_DNA"/>
</dbReference>
<feature type="signal peptide" evidence="3">
    <location>
        <begin position="1"/>
        <end position="33"/>
    </location>
</feature>
<organism evidence="4 5">
    <name type="scientific">Streptomyces chitinivorans</name>
    <dbReference type="NCBI Taxonomy" id="1257027"/>
    <lineage>
        <taxon>Bacteria</taxon>
        <taxon>Bacillati</taxon>
        <taxon>Actinomycetota</taxon>
        <taxon>Actinomycetes</taxon>
        <taxon>Kitasatosporales</taxon>
        <taxon>Streptomycetaceae</taxon>
        <taxon>Streptomyces</taxon>
    </lineage>
</organism>
<accession>A0ABW7HY00</accession>
<gene>
    <name evidence="4" type="ORF">ACG5V6_21245</name>
</gene>
<protein>
    <submittedName>
        <fullName evidence="4">LPXTG cell wall anchor domain-containing protein</fullName>
    </submittedName>
</protein>
<sequence>MTNSRTRVRVARVAAGAVFLAGVSLTAVGTASAVGVDAAVQIGIMSETEGTGNGGGDDGGAANGGGGDGNEISGVNGDPGDPEPSEPEPTDPEPTEPEPTDPEPSEPEPTDPEPTEPEPTDPEPSEPEPTDPEPTDPTTPPAGGTGGSTGGPDTATTGGTGGEGENPNTCILDESTVDCGPDTDSVGTRPISQEKPKEELAETGAAETTFLLVGAATMIAGGIGFRLMPRMVNRNTVA</sequence>
<comment type="caution">
    <text evidence="4">The sequence shown here is derived from an EMBL/GenBank/DDBJ whole genome shotgun (WGS) entry which is preliminary data.</text>
</comment>
<keyword evidence="2" id="KW-1133">Transmembrane helix</keyword>
<evidence type="ECO:0000313" key="5">
    <source>
        <dbReference type="Proteomes" id="UP001607069"/>
    </source>
</evidence>
<feature type="compositionally biased region" description="Acidic residues" evidence="1">
    <location>
        <begin position="80"/>
        <end position="134"/>
    </location>
</feature>
<feature type="chain" id="PRO_5045891614" evidence="3">
    <location>
        <begin position="34"/>
        <end position="238"/>
    </location>
</feature>
<proteinExistence type="predicted"/>
<keyword evidence="2" id="KW-0812">Transmembrane</keyword>
<feature type="region of interest" description="Disordered" evidence="1">
    <location>
        <begin position="47"/>
        <end position="202"/>
    </location>
</feature>
<evidence type="ECO:0000256" key="1">
    <source>
        <dbReference type="SAM" id="MobiDB-lite"/>
    </source>
</evidence>
<name>A0ABW7HY00_9ACTN</name>